<dbReference type="RefSeq" id="WP_015800404.1">
    <property type="nucleotide sequence ID" value="NZ_CP023445.1"/>
</dbReference>
<evidence type="ECO:0000256" key="1">
    <source>
        <dbReference type="SAM" id="MobiDB-lite"/>
    </source>
</evidence>
<accession>A0A290Z2H6</accession>
<feature type="transmembrane region" description="Helical" evidence="2">
    <location>
        <begin position="76"/>
        <end position="95"/>
    </location>
</feature>
<name>A0A290Z2H6_9PSEU</name>
<dbReference type="EMBL" id="CP023445">
    <property type="protein sequence ID" value="ATE53202.1"/>
    <property type="molecule type" value="Genomic_DNA"/>
</dbReference>
<dbReference type="KEGG" id="apre:CNX65_07785"/>
<proteinExistence type="predicted"/>
<evidence type="ECO:0000313" key="4">
    <source>
        <dbReference type="Proteomes" id="UP000218505"/>
    </source>
</evidence>
<feature type="region of interest" description="Disordered" evidence="1">
    <location>
        <begin position="1"/>
        <end position="29"/>
    </location>
</feature>
<dbReference type="Proteomes" id="UP000218505">
    <property type="component" value="Chromosome"/>
</dbReference>
<gene>
    <name evidence="3" type="ORF">CNX65_07785</name>
</gene>
<keyword evidence="2" id="KW-0812">Transmembrane</keyword>
<keyword evidence="4" id="KW-1185">Reference proteome</keyword>
<organism evidence="3 4">
    <name type="scientific">Actinosynnema pretiosum</name>
    <dbReference type="NCBI Taxonomy" id="42197"/>
    <lineage>
        <taxon>Bacteria</taxon>
        <taxon>Bacillati</taxon>
        <taxon>Actinomycetota</taxon>
        <taxon>Actinomycetes</taxon>
        <taxon>Pseudonocardiales</taxon>
        <taxon>Pseudonocardiaceae</taxon>
        <taxon>Actinosynnema</taxon>
    </lineage>
</organism>
<keyword evidence="2" id="KW-0472">Membrane</keyword>
<protein>
    <submittedName>
        <fullName evidence="3">Uncharacterized protein</fullName>
    </submittedName>
</protein>
<sequence length="104" mass="10936">MASAHAADSPDDLPSTSVDDELIGLDPDDPETRAFAAHLDRMRREHPTYTVEGSLAGVSDFADSANRAGGLRRQGAVLIVVLILLGAGAGVWYSLGDIIATLFD</sequence>
<dbReference type="AlphaFoldDB" id="A0A290Z2H6"/>
<feature type="compositionally biased region" description="Acidic residues" evidence="1">
    <location>
        <begin position="18"/>
        <end position="29"/>
    </location>
</feature>
<evidence type="ECO:0000256" key="2">
    <source>
        <dbReference type="SAM" id="Phobius"/>
    </source>
</evidence>
<evidence type="ECO:0000313" key="3">
    <source>
        <dbReference type="EMBL" id="ATE53202.1"/>
    </source>
</evidence>
<keyword evidence="2" id="KW-1133">Transmembrane helix</keyword>
<reference evidence="3" key="1">
    <citation type="submission" date="2017-09" db="EMBL/GenBank/DDBJ databases">
        <title>Complete Genome Sequence of ansamitocin-producing Bacterium Actinosynnema pretiosum X47.</title>
        <authorList>
            <person name="Cao G."/>
            <person name="Zong G."/>
            <person name="Zhong C."/>
            <person name="Fu J."/>
        </authorList>
    </citation>
    <scope>NUCLEOTIDE SEQUENCE [LARGE SCALE GENOMIC DNA]</scope>
    <source>
        <strain evidence="3">X47</strain>
    </source>
</reference>